<keyword evidence="7" id="KW-0479">Metal-binding</keyword>
<comment type="caution">
    <text evidence="15">The sequence shown here is derived from an EMBL/GenBank/DDBJ whole genome shotgun (WGS) entry which is preliminary data.</text>
</comment>
<evidence type="ECO:0000256" key="13">
    <source>
        <dbReference type="SAM" id="Phobius"/>
    </source>
</evidence>
<evidence type="ECO:0000256" key="3">
    <source>
        <dbReference type="ARBA" id="ARBA00022448"/>
    </source>
</evidence>
<dbReference type="GO" id="GO:0022904">
    <property type="term" value="P:respiratory electron transport chain"/>
    <property type="evidence" value="ECO:0007669"/>
    <property type="project" value="InterPro"/>
</dbReference>
<organism evidence="15 16">
    <name type="scientific">Enterovibrio norvegicus</name>
    <dbReference type="NCBI Taxonomy" id="188144"/>
    <lineage>
        <taxon>Bacteria</taxon>
        <taxon>Pseudomonadati</taxon>
        <taxon>Pseudomonadota</taxon>
        <taxon>Gammaproteobacteria</taxon>
        <taxon>Vibrionales</taxon>
        <taxon>Vibrionaceae</taxon>
        <taxon>Enterovibrio</taxon>
    </lineage>
</organism>
<dbReference type="Pfam" id="PF01292">
    <property type="entry name" value="Ni_hydr_CYTB"/>
    <property type="match status" value="1"/>
</dbReference>
<evidence type="ECO:0000256" key="10">
    <source>
        <dbReference type="ARBA" id="ARBA00023004"/>
    </source>
</evidence>
<evidence type="ECO:0000256" key="11">
    <source>
        <dbReference type="ARBA" id="ARBA00023136"/>
    </source>
</evidence>
<keyword evidence="9 13" id="KW-1133">Transmembrane helix</keyword>
<evidence type="ECO:0000256" key="6">
    <source>
        <dbReference type="ARBA" id="ARBA00022692"/>
    </source>
</evidence>
<dbReference type="PANTHER" id="PTHR30529">
    <property type="entry name" value="CYTOCHROME B561"/>
    <property type="match status" value="1"/>
</dbReference>
<comment type="subcellular location">
    <subcellularLocation>
        <location evidence="2">Cell membrane</location>
        <topology evidence="2">Multi-pass membrane protein</topology>
    </subcellularLocation>
</comment>
<dbReference type="AlphaFoldDB" id="A0A2N7L389"/>
<accession>A0A2N7L389</accession>
<evidence type="ECO:0000259" key="14">
    <source>
        <dbReference type="Pfam" id="PF01292"/>
    </source>
</evidence>
<feature type="transmembrane region" description="Helical" evidence="13">
    <location>
        <begin position="143"/>
        <end position="173"/>
    </location>
</feature>
<evidence type="ECO:0000256" key="7">
    <source>
        <dbReference type="ARBA" id="ARBA00022723"/>
    </source>
</evidence>
<dbReference type="Gene3D" id="1.20.950.20">
    <property type="entry name" value="Transmembrane di-heme cytochromes, Chain C"/>
    <property type="match status" value="1"/>
</dbReference>
<name>A0A2N7L389_9GAMM</name>
<keyword evidence="11 13" id="KW-0472">Membrane</keyword>
<dbReference type="GO" id="GO:0009055">
    <property type="term" value="F:electron transfer activity"/>
    <property type="evidence" value="ECO:0007669"/>
    <property type="project" value="InterPro"/>
</dbReference>
<evidence type="ECO:0000256" key="2">
    <source>
        <dbReference type="ARBA" id="ARBA00004651"/>
    </source>
</evidence>
<evidence type="ECO:0000313" key="16">
    <source>
        <dbReference type="Proteomes" id="UP000235387"/>
    </source>
</evidence>
<keyword evidence="8" id="KW-0249">Electron transport</keyword>
<dbReference type="Proteomes" id="UP000235387">
    <property type="component" value="Unassembled WGS sequence"/>
</dbReference>
<sequence>MHAFTMSGYSRATTITHWIVAALFVFMLLTGFLVPYLPDTVSYKWIIRESHESFGLLVIPLVLVRLAIRVITGAPTKSHDVPSWVFWLSRAVHIGFYVLMFTLPITGYLVALPYGIAFFNVYLINHLPDSLNALLWLSREPDFYLAGLASYVHTIMAMTLVSMLALHVIGALLHHYPNTIRSHSV</sequence>
<keyword evidence="4" id="KW-1003">Cell membrane</keyword>
<keyword evidence="6 13" id="KW-0812">Transmembrane</keyword>
<dbReference type="InterPro" id="IPR052168">
    <property type="entry name" value="Cytochrome_b561_oxidase"/>
</dbReference>
<keyword evidence="3" id="KW-0813">Transport</keyword>
<dbReference type="GO" id="GO:0005886">
    <property type="term" value="C:plasma membrane"/>
    <property type="evidence" value="ECO:0007669"/>
    <property type="project" value="UniProtKB-SubCell"/>
</dbReference>
<evidence type="ECO:0000256" key="4">
    <source>
        <dbReference type="ARBA" id="ARBA00022475"/>
    </source>
</evidence>
<evidence type="ECO:0000313" key="15">
    <source>
        <dbReference type="EMBL" id="PMN87371.1"/>
    </source>
</evidence>
<protein>
    <recommendedName>
        <fullName evidence="14">Cytochrome b561 bacterial/Ni-hydrogenase domain-containing protein</fullName>
    </recommendedName>
</protein>
<dbReference type="GO" id="GO:0020037">
    <property type="term" value="F:heme binding"/>
    <property type="evidence" value="ECO:0007669"/>
    <property type="project" value="TreeGrafter"/>
</dbReference>
<dbReference type="GO" id="GO:0046872">
    <property type="term" value="F:metal ion binding"/>
    <property type="evidence" value="ECO:0007669"/>
    <property type="project" value="UniProtKB-KW"/>
</dbReference>
<evidence type="ECO:0000256" key="12">
    <source>
        <dbReference type="ARBA" id="ARBA00037975"/>
    </source>
</evidence>
<feature type="transmembrane region" description="Helical" evidence="13">
    <location>
        <begin position="94"/>
        <end position="123"/>
    </location>
</feature>
<evidence type="ECO:0000256" key="8">
    <source>
        <dbReference type="ARBA" id="ARBA00022982"/>
    </source>
</evidence>
<gene>
    <name evidence="15" type="ORF">BCT23_08410</name>
</gene>
<comment type="similarity">
    <text evidence="12">Belongs to the cytochrome b561 family.</text>
</comment>
<reference evidence="16" key="1">
    <citation type="submission" date="2016-07" db="EMBL/GenBank/DDBJ databases">
        <title>Nontailed viruses are major unrecognized killers of bacteria in the ocean.</title>
        <authorList>
            <person name="Kauffman K."/>
            <person name="Hussain F."/>
            <person name="Yang J."/>
            <person name="Arevalo P."/>
            <person name="Brown J."/>
            <person name="Cutler M."/>
            <person name="Kelly L."/>
            <person name="Polz M.F."/>
        </authorList>
    </citation>
    <scope>NUCLEOTIDE SEQUENCE [LARGE SCALE GENOMIC DNA]</scope>
    <source>
        <strain evidence="16">10N.261.45.A10</strain>
    </source>
</reference>
<evidence type="ECO:0000256" key="5">
    <source>
        <dbReference type="ARBA" id="ARBA00022617"/>
    </source>
</evidence>
<dbReference type="SUPFAM" id="SSF81342">
    <property type="entry name" value="Transmembrane di-heme cytochromes"/>
    <property type="match status" value="1"/>
</dbReference>
<dbReference type="PANTHER" id="PTHR30529:SF1">
    <property type="entry name" value="CYTOCHROME B561 HOMOLOG 2"/>
    <property type="match status" value="1"/>
</dbReference>
<dbReference type="EMBL" id="MDAL01000071">
    <property type="protein sequence ID" value="PMN87371.1"/>
    <property type="molecule type" value="Genomic_DNA"/>
</dbReference>
<evidence type="ECO:0000256" key="1">
    <source>
        <dbReference type="ARBA" id="ARBA00001970"/>
    </source>
</evidence>
<dbReference type="InterPro" id="IPR016174">
    <property type="entry name" value="Di-haem_cyt_TM"/>
</dbReference>
<evidence type="ECO:0000256" key="9">
    <source>
        <dbReference type="ARBA" id="ARBA00022989"/>
    </source>
</evidence>
<feature type="transmembrane region" description="Helical" evidence="13">
    <location>
        <begin position="12"/>
        <end position="34"/>
    </location>
</feature>
<keyword evidence="5" id="KW-0349">Heme</keyword>
<proteinExistence type="inferred from homology"/>
<dbReference type="RefSeq" id="WP_102392349.1">
    <property type="nucleotide sequence ID" value="NZ_MDAL01000071.1"/>
</dbReference>
<feature type="domain" description="Cytochrome b561 bacterial/Ni-hydrogenase" evidence="14">
    <location>
        <begin position="9"/>
        <end position="180"/>
    </location>
</feature>
<dbReference type="InterPro" id="IPR011577">
    <property type="entry name" value="Cyt_b561_bac/Ni-Hgenase"/>
</dbReference>
<keyword evidence="10" id="KW-0408">Iron</keyword>
<comment type="cofactor">
    <cofactor evidence="1">
        <name>heme b</name>
        <dbReference type="ChEBI" id="CHEBI:60344"/>
    </cofactor>
</comment>